<sequence>MDDGENRLGELLLRLAKRARVRQVGRLAPLGLTPAQARALGAIGRFERPPRMAELAELLGVVPRAVTPIVDALEEAGLVTRQVDPGNRRATLLVLTGSGKRMRTRLHQARAGAAEDLFACLTEAQQATLQALLEKVEEQTRDEHGPRHHGRSRESLPTGEAPVL</sequence>
<comment type="caution">
    <text evidence="3">The sequence shown here is derived from an EMBL/GenBank/DDBJ whole genome shotgun (WGS) entry which is preliminary data.</text>
</comment>
<dbReference type="InterPro" id="IPR036388">
    <property type="entry name" value="WH-like_DNA-bd_sf"/>
</dbReference>
<dbReference type="PRINTS" id="PR00598">
    <property type="entry name" value="HTHMARR"/>
</dbReference>
<name>A0A318LZU7_9PSEU</name>
<dbReference type="Gene3D" id="1.10.10.10">
    <property type="entry name" value="Winged helix-like DNA-binding domain superfamily/Winged helix DNA-binding domain"/>
    <property type="match status" value="1"/>
</dbReference>
<evidence type="ECO:0000313" key="4">
    <source>
        <dbReference type="Proteomes" id="UP000247892"/>
    </source>
</evidence>
<dbReference type="InterPro" id="IPR000835">
    <property type="entry name" value="HTH_MarR-typ"/>
</dbReference>
<dbReference type="Pfam" id="PF12802">
    <property type="entry name" value="MarR_2"/>
    <property type="match status" value="1"/>
</dbReference>
<feature type="domain" description="HTH marR-type" evidence="2">
    <location>
        <begin position="5"/>
        <end position="138"/>
    </location>
</feature>
<organism evidence="3 4">
    <name type="scientific">Prauserella flavalba</name>
    <dbReference type="NCBI Taxonomy" id="1477506"/>
    <lineage>
        <taxon>Bacteria</taxon>
        <taxon>Bacillati</taxon>
        <taxon>Actinomycetota</taxon>
        <taxon>Actinomycetes</taxon>
        <taxon>Pseudonocardiales</taxon>
        <taxon>Pseudonocardiaceae</taxon>
        <taxon>Prauserella</taxon>
    </lineage>
</organism>
<dbReference type="AlphaFoldDB" id="A0A318LZU7"/>
<accession>A0A318LZU7</accession>
<dbReference type="InterPro" id="IPR036390">
    <property type="entry name" value="WH_DNA-bd_sf"/>
</dbReference>
<dbReference type="GO" id="GO:0003700">
    <property type="term" value="F:DNA-binding transcription factor activity"/>
    <property type="evidence" value="ECO:0007669"/>
    <property type="project" value="InterPro"/>
</dbReference>
<dbReference type="PANTHER" id="PTHR33164">
    <property type="entry name" value="TRANSCRIPTIONAL REGULATOR, MARR FAMILY"/>
    <property type="match status" value="1"/>
</dbReference>
<dbReference type="OrthoDB" id="3216907at2"/>
<keyword evidence="4" id="KW-1185">Reference proteome</keyword>
<protein>
    <recommendedName>
        <fullName evidence="2">HTH marR-type domain-containing protein</fullName>
    </recommendedName>
</protein>
<dbReference type="SUPFAM" id="SSF46785">
    <property type="entry name" value="Winged helix' DNA-binding domain"/>
    <property type="match status" value="1"/>
</dbReference>
<dbReference type="SMART" id="SM00347">
    <property type="entry name" value="HTH_MARR"/>
    <property type="match status" value="1"/>
</dbReference>
<gene>
    <name evidence="3" type="ORF">BA062_00720</name>
</gene>
<proteinExistence type="predicted"/>
<evidence type="ECO:0000313" key="3">
    <source>
        <dbReference type="EMBL" id="PXY38318.1"/>
    </source>
</evidence>
<dbReference type="PROSITE" id="PS50995">
    <property type="entry name" value="HTH_MARR_2"/>
    <property type="match status" value="1"/>
</dbReference>
<dbReference type="GO" id="GO:0006950">
    <property type="term" value="P:response to stress"/>
    <property type="evidence" value="ECO:0007669"/>
    <property type="project" value="TreeGrafter"/>
</dbReference>
<dbReference type="Proteomes" id="UP000247892">
    <property type="component" value="Unassembled WGS sequence"/>
</dbReference>
<evidence type="ECO:0000259" key="2">
    <source>
        <dbReference type="PROSITE" id="PS50995"/>
    </source>
</evidence>
<reference evidence="3 4" key="1">
    <citation type="submission" date="2016-07" db="EMBL/GenBank/DDBJ databases">
        <title>Draft genome sequence of Prauserella sp. YIM 121212, isolated from alkaline soil.</title>
        <authorList>
            <person name="Ruckert C."/>
            <person name="Albersmeier A."/>
            <person name="Jiang C.-L."/>
            <person name="Jiang Y."/>
            <person name="Kalinowski J."/>
            <person name="Schneider O."/>
            <person name="Winkler A."/>
            <person name="Zotchev S.B."/>
        </authorList>
    </citation>
    <scope>NUCLEOTIDE SEQUENCE [LARGE SCALE GENOMIC DNA]</scope>
    <source>
        <strain evidence="3 4">YIM 121212</strain>
    </source>
</reference>
<dbReference type="InterPro" id="IPR039422">
    <property type="entry name" value="MarR/SlyA-like"/>
</dbReference>
<dbReference type="EMBL" id="MASU01000001">
    <property type="protein sequence ID" value="PXY38318.1"/>
    <property type="molecule type" value="Genomic_DNA"/>
</dbReference>
<feature type="region of interest" description="Disordered" evidence="1">
    <location>
        <begin position="138"/>
        <end position="164"/>
    </location>
</feature>
<dbReference type="PANTHER" id="PTHR33164:SF103">
    <property type="entry name" value="REGULATORY PROTEIN MARR"/>
    <property type="match status" value="1"/>
</dbReference>
<evidence type="ECO:0000256" key="1">
    <source>
        <dbReference type="SAM" id="MobiDB-lite"/>
    </source>
</evidence>